<feature type="transmembrane region" description="Helical" evidence="8">
    <location>
        <begin position="624"/>
        <end position="642"/>
    </location>
</feature>
<dbReference type="Pfam" id="PF00654">
    <property type="entry name" value="Voltage_CLC"/>
    <property type="match status" value="1"/>
</dbReference>
<evidence type="ECO:0000256" key="1">
    <source>
        <dbReference type="ARBA" id="ARBA00004141"/>
    </source>
</evidence>
<dbReference type="SUPFAM" id="SSF81340">
    <property type="entry name" value="Clc chloride channel"/>
    <property type="match status" value="2"/>
</dbReference>
<protein>
    <recommendedName>
        <fullName evidence="11">Chloride channel protein</fullName>
    </recommendedName>
</protein>
<feature type="transmembrane region" description="Helical" evidence="8">
    <location>
        <begin position="846"/>
        <end position="870"/>
    </location>
</feature>
<evidence type="ECO:0000313" key="10">
    <source>
        <dbReference type="Proteomes" id="UP001217089"/>
    </source>
</evidence>
<evidence type="ECO:0000256" key="5">
    <source>
        <dbReference type="ARBA" id="ARBA00023122"/>
    </source>
</evidence>
<keyword evidence="2 8" id="KW-0812">Transmembrane</keyword>
<evidence type="ECO:0000256" key="7">
    <source>
        <dbReference type="SAM" id="MobiDB-lite"/>
    </source>
</evidence>
<accession>A0ABQ9EDM2</accession>
<name>A0ABQ9EDM2_TEGGR</name>
<dbReference type="Proteomes" id="UP001217089">
    <property type="component" value="Unassembled WGS sequence"/>
</dbReference>
<feature type="transmembrane region" description="Helical" evidence="8">
    <location>
        <begin position="671"/>
        <end position="693"/>
    </location>
</feature>
<organism evidence="9 10">
    <name type="scientific">Tegillarca granosa</name>
    <name type="common">Malaysian cockle</name>
    <name type="synonym">Anadara granosa</name>
    <dbReference type="NCBI Taxonomy" id="220873"/>
    <lineage>
        <taxon>Eukaryota</taxon>
        <taxon>Metazoa</taxon>
        <taxon>Spiralia</taxon>
        <taxon>Lophotrochozoa</taxon>
        <taxon>Mollusca</taxon>
        <taxon>Bivalvia</taxon>
        <taxon>Autobranchia</taxon>
        <taxon>Pteriomorphia</taxon>
        <taxon>Arcoida</taxon>
        <taxon>Arcoidea</taxon>
        <taxon>Arcidae</taxon>
        <taxon>Tegillarca</taxon>
    </lineage>
</organism>
<evidence type="ECO:0000256" key="8">
    <source>
        <dbReference type="SAM" id="Phobius"/>
    </source>
</evidence>
<comment type="subcellular location">
    <subcellularLocation>
        <location evidence="1">Membrane</location>
        <topology evidence="1">Multi-pass membrane protein</topology>
    </subcellularLocation>
</comment>
<dbReference type="PANTHER" id="PTHR11689">
    <property type="entry name" value="CHLORIDE CHANNEL PROTEIN CLC FAMILY MEMBER"/>
    <property type="match status" value="1"/>
</dbReference>
<feature type="transmembrane region" description="Helical" evidence="8">
    <location>
        <begin position="163"/>
        <end position="187"/>
    </location>
</feature>
<keyword evidence="3" id="KW-0677">Repeat</keyword>
<evidence type="ECO:0000256" key="4">
    <source>
        <dbReference type="ARBA" id="ARBA00022989"/>
    </source>
</evidence>
<keyword evidence="10" id="KW-1185">Reference proteome</keyword>
<keyword evidence="5" id="KW-0129">CBS domain</keyword>
<dbReference type="InterPro" id="IPR051280">
    <property type="entry name" value="Cl-channel/antiporter"/>
</dbReference>
<feature type="compositionally biased region" description="Polar residues" evidence="7">
    <location>
        <begin position="18"/>
        <end position="37"/>
    </location>
</feature>
<dbReference type="Gene3D" id="1.10.3080.10">
    <property type="entry name" value="Clc chloride channel"/>
    <property type="match status" value="2"/>
</dbReference>
<gene>
    <name evidence="9" type="ORF">KUTeg_019641</name>
</gene>
<evidence type="ECO:0000256" key="2">
    <source>
        <dbReference type="ARBA" id="ARBA00022692"/>
    </source>
</evidence>
<evidence type="ECO:0008006" key="11">
    <source>
        <dbReference type="Google" id="ProtNLM"/>
    </source>
</evidence>
<sequence>MSVHDEMASASDGIPMDTSESTRLSERNGNLNTTSDENLQRKVKFTVTPVKETDIIDVELEVNGSAQTEPARSSKPLTFDIAESDENTDTLTQNSITALLSSKFRDIQKRLKQYGIDSPRFRKRLVSKWEGLNYDVCENLLYMKEKDKYRSKKWVTLRWLSKWVVMLGVGIGTALLAAFVHFVPVAAGSGIPLIKSYLNGIKVPGLLSLRAFIAKVGGVILSILGGLACGKASITPNSTLKKIALHALCYNMPQRIMKKHLLLINYIGNLFHTTKTEQPLMLVKDDSIKNRYCPLFKSLKKIFPSKKFVLPIWLHNNVLPGRNFSISFSIKTTVYIRCTKCFKENSLVPADLKKCEINVPSIDHKPFLSPTVNMHVLLTFISRIRFRCLFGYLQHSVIPESYLKFYLHVIRIMFSDSLDCREKKLEFKIVIFLISKVKILKMVTAVDFNLQKLSLLLFHITCNKKNIVHIWNRMIIWNKIVRLHGMAVIQGLVNVRIYLRQTDILIKNVIRKRNLFVMLKFKIKRSLIYKYFILKLKKNKSLEGPMAHSGGIIAAGFGKGRINFFGKKSFSFYDGFRDDHEIRDFVAGGAASGVSAAFGAPVGGTLFSLEEAASFWNQDLTWRVFFSSMVACFATNFLISAINGHPTKLSAPGLVRFNVFENDLSFDLIEIPVFILMAVVGGLIGALFVVLNYKLTVFRQKYFRSRWVKVIEAGLVAVVSAVIGFVLLYTIDECVDAHPYDEHAIVSKMFCKDDKYNSLSTLFLTTPEGCLKALLHDPFGAHGVVSLVVFTIVFFFLGVWTYGLSVSSGVFIPSLAIGAAWGRLVGIGVVHMLPDNTHLQMDVGKYALIGAACQLGGILRTTISLTVIIVECTGDISFGLPIHDWFI</sequence>
<proteinExistence type="predicted"/>
<dbReference type="PRINTS" id="PR00762">
    <property type="entry name" value="CLCHANNEL"/>
</dbReference>
<reference evidence="9 10" key="1">
    <citation type="submission" date="2022-12" db="EMBL/GenBank/DDBJ databases">
        <title>Chromosome-level genome of Tegillarca granosa.</title>
        <authorList>
            <person name="Kim J."/>
        </authorList>
    </citation>
    <scope>NUCLEOTIDE SEQUENCE [LARGE SCALE GENOMIC DNA]</scope>
    <source>
        <strain evidence="9">Teg-2019</strain>
        <tissue evidence="9">Adductor muscle</tissue>
    </source>
</reference>
<feature type="region of interest" description="Disordered" evidence="7">
    <location>
        <begin position="1"/>
        <end position="37"/>
    </location>
</feature>
<evidence type="ECO:0000313" key="9">
    <source>
        <dbReference type="EMBL" id="KAJ8303245.1"/>
    </source>
</evidence>
<evidence type="ECO:0000256" key="6">
    <source>
        <dbReference type="ARBA" id="ARBA00023136"/>
    </source>
</evidence>
<dbReference type="InterPro" id="IPR014743">
    <property type="entry name" value="Cl-channel_core"/>
</dbReference>
<keyword evidence="6 8" id="KW-0472">Membrane</keyword>
<evidence type="ECO:0000256" key="3">
    <source>
        <dbReference type="ARBA" id="ARBA00022737"/>
    </source>
</evidence>
<dbReference type="PANTHER" id="PTHR11689:SF136">
    <property type="entry name" value="H(+)_CL(-) EXCHANGE TRANSPORTER 7"/>
    <property type="match status" value="1"/>
</dbReference>
<feature type="transmembrane region" description="Helical" evidence="8">
    <location>
        <begin position="781"/>
        <end position="803"/>
    </location>
</feature>
<feature type="transmembrane region" description="Helical" evidence="8">
    <location>
        <begin position="713"/>
        <end position="731"/>
    </location>
</feature>
<dbReference type="EMBL" id="JARBDR010000917">
    <property type="protein sequence ID" value="KAJ8303245.1"/>
    <property type="molecule type" value="Genomic_DNA"/>
</dbReference>
<dbReference type="InterPro" id="IPR001807">
    <property type="entry name" value="ClC"/>
</dbReference>
<comment type="caution">
    <text evidence="9">The sequence shown here is derived from an EMBL/GenBank/DDBJ whole genome shotgun (WGS) entry which is preliminary data.</text>
</comment>
<keyword evidence="4 8" id="KW-1133">Transmembrane helix</keyword>
<feature type="transmembrane region" description="Helical" evidence="8">
    <location>
        <begin position="810"/>
        <end position="834"/>
    </location>
</feature>